<accession>A0ABU2M8M7</accession>
<dbReference type="PANTHER" id="PTHR42923">
    <property type="entry name" value="PROTOPORPHYRINOGEN OXIDASE"/>
    <property type="match status" value="1"/>
</dbReference>
<dbReference type="PRINTS" id="PR00419">
    <property type="entry name" value="ADXRDTASE"/>
</dbReference>
<feature type="domain" description="Amine oxidase" evidence="1">
    <location>
        <begin position="15"/>
        <end position="432"/>
    </location>
</feature>
<sequence length="449" mass="47354">MSTSIDVAVVGAGPAGLATAHLLAAAGHTVRVLESADAVGGRTRTLRTDGHLIDTGAEMIPSADAYPATWRLIRAMGLDADPEAIPRVRDALSVWCGGRSRRHAGRPLGLLTGMGLSPRARLDLTRLLRFLERAGPDPEHPEKAAWGESTVADLLRPHHPQLRERLLGPLAAGFFGWPLDRAAAAPFAAHLVASGSTATWRTYRDGMDTLARTLADRLDVRTRHPITGVVPGPDGVRLDSPRGALTARAVVLAVPAPVAARLHPGAPEAERAYLAACGYAPMLRLSLMLDAPLSPRGARRGFAVLVPGDPLLGVVTLDHAKHPGRAPRGRGLVSLIAAPTGVGELLDAPDDEVVRRLVERAEHVLPGVGARVRGSVVHRFRHGLPLPEPRTLAARPAFVARPPAAVDYAGDWISLRPCSEGAVASAFTAAERTAAFLAATREPTLIEAP</sequence>
<dbReference type="SUPFAM" id="SSF54373">
    <property type="entry name" value="FAD-linked reductases, C-terminal domain"/>
    <property type="match status" value="1"/>
</dbReference>
<dbReference type="Proteomes" id="UP001183390">
    <property type="component" value="Unassembled WGS sequence"/>
</dbReference>
<dbReference type="Gene3D" id="3.50.50.60">
    <property type="entry name" value="FAD/NAD(P)-binding domain"/>
    <property type="match status" value="1"/>
</dbReference>
<evidence type="ECO:0000313" key="3">
    <source>
        <dbReference type="Proteomes" id="UP001183390"/>
    </source>
</evidence>
<evidence type="ECO:0000313" key="2">
    <source>
        <dbReference type="EMBL" id="MDT0328326.1"/>
    </source>
</evidence>
<organism evidence="2 3">
    <name type="scientific">Nocardiopsis lambiniae</name>
    <dbReference type="NCBI Taxonomy" id="3075539"/>
    <lineage>
        <taxon>Bacteria</taxon>
        <taxon>Bacillati</taxon>
        <taxon>Actinomycetota</taxon>
        <taxon>Actinomycetes</taxon>
        <taxon>Streptosporangiales</taxon>
        <taxon>Nocardiopsidaceae</taxon>
        <taxon>Nocardiopsis</taxon>
    </lineage>
</organism>
<reference evidence="3" key="1">
    <citation type="submission" date="2023-07" db="EMBL/GenBank/DDBJ databases">
        <title>30 novel species of actinomycetes from the DSMZ collection.</title>
        <authorList>
            <person name="Nouioui I."/>
        </authorList>
    </citation>
    <scope>NUCLEOTIDE SEQUENCE [LARGE SCALE GENOMIC DNA]</scope>
    <source>
        <strain evidence="3">DSM 44743</strain>
    </source>
</reference>
<dbReference type="InterPro" id="IPR002937">
    <property type="entry name" value="Amino_oxidase"/>
</dbReference>
<comment type="caution">
    <text evidence="2">The sequence shown here is derived from an EMBL/GenBank/DDBJ whole genome shotgun (WGS) entry which is preliminary data.</text>
</comment>
<name>A0ABU2M8M7_9ACTN</name>
<dbReference type="Pfam" id="PF01593">
    <property type="entry name" value="Amino_oxidase"/>
    <property type="match status" value="1"/>
</dbReference>
<evidence type="ECO:0000259" key="1">
    <source>
        <dbReference type="Pfam" id="PF01593"/>
    </source>
</evidence>
<dbReference type="InterPro" id="IPR036188">
    <property type="entry name" value="FAD/NAD-bd_sf"/>
</dbReference>
<protein>
    <submittedName>
        <fullName evidence="2">FAD-dependent oxidoreductase</fullName>
    </submittedName>
</protein>
<proteinExistence type="predicted"/>
<dbReference type="InterPro" id="IPR050464">
    <property type="entry name" value="Zeta_carotene_desat/Oxidored"/>
</dbReference>
<dbReference type="EMBL" id="JAVREP010000004">
    <property type="protein sequence ID" value="MDT0328326.1"/>
    <property type="molecule type" value="Genomic_DNA"/>
</dbReference>
<gene>
    <name evidence="2" type="ORF">RM479_07865</name>
</gene>
<dbReference type="RefSeq" id="WP_311511058.1">
    <property type="nucleotide sequence ID" value="NZ_JAVREP010000004.1"/>
</dbReference>
<keyword evidence="3" id="KW-1185">Reference proteome</keyword>
<dbReference type="SUPFAM" id="SSF51905">
    <property type="entry name" value="FAD/NAD(P)-binding domain"/>
    <property type="match status" value="1"/>
</dbReference>